<feature type="domain" description="WPP" evidence="6">
    <location>
        <begin position="28"/>
        <end position="81"/>
    </location>
</feature>
<dbReference type="InterPro" id="IPR025265">
    <property type="entry name" value="WPP_dom"/>
</dbReference>
<feature type="compositionally biased region" description="Low complexity" evidence="5">
    <location>
        <begin position="12"/>
        <end position="37"/>
    </location>
</feature>
<dbReference type="GO" id="GO:0048527">
    <property type="term" value="P:lateral root development"/>
    <property type="evidence" value="ECO:0007669"/>
    <property type="project" value="InterPro"/>
</dbReference>
<evidence type="ECO:0000256" key="2">
    <source>
        <dbReference type="ARBA" id="ARBA00004496"/>
    </source>
</evidence>
<dbReference type="Proteomes" id="UP000007305">
    <property type="component" value="Chromosome 4"/>
</dbReference>
<dbReference type="InterPro" id="IPR044692">
    <property type="entry name" value="WPP1/2/3"/>
</dbReference>
<name>A0A804R4X2_MAIZE</name>
<sequence length="144" mass="15561">MTQRSGTRWCGASWRSSRETPSSASATTSVPAADAEPAARAIEAEAFDAVAAAGGAAASVEEGIEALQCYSKEVIRRLLDSDLAPRHAPRHHLRGRVALQPAPRHWRRPQVHPQGTPQSPLHLLPFLSRNDLFHSISTAPDLAF</sequence>
<reference evidence="7" key="2">
    <citation type="submission" date="2019-07" db="EMBL/GenBank/DDBJ databases">
        <authorList>
            <person name="Seetharam A."/>
            <person name="Woodhouse M."/>
            <person name="Cannon E."/>
        </authorList>
    </citation>
    <scope>NUCLEOTIDE SEQUENCE [LARGE SCALE GENOMIC DNA]</scope>
    <source>
        <strain evidence="7">cv. B73</strain>
    </source>
</reference>
<keyword evidence="3" id="KW-0963">Cytoplasm</keyword>
<dbReference type="Proteomes" id="UP000007305">
    <property type="component" value="Chromosome 9"/>
</dbReference>
<dbReference type="InterPro" id="IPR038214">
    <property type="entry name" value="WPP_sf"/>
</dbReference>
<dbReference type="Gene3D" id="1.10.246.200">
    <property type="entry name" value="WPP domain"/>
    <property type="match status" value="1"/>
</dbReference>
<comment type="subcellular location">
    <subcellularLocation>
        <location evidence="2">Cytoplasm</location>
    </subcellularLocation>
    <subcellularLocation>
        <location evidence="1">Nucleus</location>
    </subcellularLocation>
</comment>
<evidence type="ECO:0000256" key="1">
    <source>
        <dbReference type="ARBA" id="ARBA00004123"/>
    </source>
</evidence>
<dbReference type="PANTHER" id="PTHR34362">
    <property type="entry name" value="WPP DOMAIN-CONTAINING PROTEIN 1-RELATED"/>
    <property type="match status" value="1"/>
</dbReference>
<feature type="region of interest" description="Disordered" evidence="5">
    <location>
        <begin position="87"/>
        <end position="120"/>
    </location>
</feature>
<evidence type="ECO:0000313" key="7">
    <source>
        <dbReference type="EnsemblPlants" id="Zm00001eb388930_P001"/>
    </source>
</evidence>
<reference evidence="8" key="1">
    <citation type="journal article" date="2009" name="Science">
        <title>The B73 maize genome: complexity, diversity, and dynamics.</title>
        <authorList>
            <person name="Schnable P.S."/>
            <person name="Ware D."/>
            <person name="Fulton R.S."/>
            <person name="Stein J.C."/>
            <person name="Wei F."/>
            <person name="Pasternak S."/>
            <person name="Liang C."/>
            <person name="Zhang J."/>
            <person name="Fulton L."/>
            <person name="Graves T.A."/>
            <person name="Minx P."/>
            <person name="Reily A.D."/>
            <person name="Courtney L."/>
            <person name="Kruchowski S.S."/>
            <person name="Tomlinson C."/>
            <person name="Strong C."/>
            <person name="Delehaunty K."/>
            <person name="Fronick C."/>
            <person name="Courtney B."/>
            <person name="Rock S.M."/>
            <person name="Belter E."/>
            <person name="Du F."/>
            <person name="Kim K."/>
            <person name="Abbott R.M."/>
            <person name="Cotton M."/>
            <person name="Levy A."/>
            <person name="Marchetto P."/>
            <person name="Ochoa K."/>
            <person name="Jackson S.M."/>
            <person name="Gillam B."/>
            <person name="Chen W."/>
            <person name="Yan L."/>
            <person name="Higginbotham J."/>
            <person name="Cardenas M."/>
            <person name="Waligorski J."/>
            <person name="Applebaum E."/>
            <person name="Phelps L."/>
            <person name="Falcone J."/>
            <person name="Kanchi K."/>
            <person name="Thane T."/>
            <person name="Scimone A."/>
            <person name="Thane N."/>
            <person name="Henke J."/>
            <person name="Wang T."/>
            <person name="Ruppert J."/>
            <person name="Shah N."/>
            <person name="Rotter K."/>
            <person name="Hodges J."/>
            <person name="Ingenthron E."/>
            <person name="Cordes M."/>
            <person name="Kohlberg S."/>
            <person name="Sgro J."/>
            <person name="Delgado B."/>
            <person name="Mead K."/>
            <person name="Chinwalla A."/>
            <person name="Leonard S."/>
            <person name="Crouse K."/>
            <person name="Collura K."/>
            <person name="Kudrna D."/>
            <person name="Currie J."/>
            <person name="He R."/>
            <person name="Angelova A."/>
            <person name="Rajasekar S."/>
            <person name="Mueller T."/>
            <person name="Lomeli R."/>
            <person name="Scara G."/>
            <person name="Ko A."/>
            <person name="Delaney K."/>
            <person name="Wissotski M."/>
            <person name="Lopez G."/>
            <person name="Campos D."/>
            <person name="Braidotti M."/>
            <person name="Ashley E."/>
            <person name="Golser W."/>
            <person name="Kim H."/>
            <person name="Lee S."/>
            <person name="Lin J."/>
            <person name="Dujmic Z."/>
            <person name="Kim W."/>
            <person name="Talag J."/>
            <person name="Zuccolo A."/>
            <person name="Fan C."/>
            <person name="Sebastian A."/>
            <person name="Kramer M."/>
            <person name="Spiegel L."/>
            <person name="Nascimento L."/>
            <person name="Zutavern T."/>
            <person name="Miller B."/>
            <person name="Ambroise C."/>
            <person name="Muller S."/>
            <person name="Spooner W."/>
            <person name="Narechania A."/>
            <person name="Ren L."/>
            <person name="Wei S."/>
            <person name="Kumari S."/>
            <person name="Faga B."/>
            <person name="Levy M.J."/>
            <person name="McMahan L."/>
            <person name="Van Buren P."/>
            <person name="Vaughn M.W."/>
            <person name="Ying K."/>
            <person name="Yeh C.-T."/>
            <person name="Emrich S.J."/>
            <person name="Jia Y."/>
            <person name="Kalyanaraman A."/>
            <person name="Hsia A.-P."/>
            <person name="Barbazuk W.B."/>
            <person name="Baucom R.S."/>
            <person name="Brutnell T.P."/>
            <person name="Carpita N.C."/>
            <person name="Chaparro C."/>
            <person name="Chia J.-M."/>
            <person name="Deragon J.-M."/>
            <person name="Estill J.C."/>
            <person name="Fu Y."/>
            <person name="Jeddeloh J.A."/>
            <person name="Han Y."/>
            <person name="Lee H."/>
            <person name="Li P."/>
            <person name="Lisch D.R."/>
            <person name="Liu S."/>
            <person name="Liu Z."/>
            <person name="Nagel D.H."/>
            <person name="McCann M.C."/>
            <person name="SanMiguel P."/>
            <person name="Myers A.M."/>
            <person name="Nettleton D."/>
            <person name="Nguyen J."/>
            <person name="Penning B.W."/>
            <person name="Ponnala L."/>
            <person name="Schneider K.L."/>
            <person name="Schwartz D.C."/>
            <person name="Sharma A."/>
            <person name="Soderlund C."/>
            <person name="Springer N.M."/>
            <person name="Sun Q."/>
            <person name="Wang H."/>
            <person name="Waterman M."/>
            <person name="Westerman R."/>
            <person name="Wolfgruber T.K."/>
            <person name="Yang L."/>
            <person name="Yu Y."/>
            <person name="Zhang L."/>
            <person name="Zhou S."/>
            <person name="Zhu Q."/>
            <person name="Bennetzen J.L."/>
            <person name="Dawe R.K."/>
            <person name="Jiang J."/>
            <person name="Jiang N."/>
            <person name="Presting G.G."/>
            <person name="Wessler S.R."/>
            <person name="Aluru S."/>
            <person name="Martienssen R.A."/>
            <person name="Clifton S.W."/>
            <person name="McCombie W.R."/>
            <person name="Wing R.A."/>
            <person name="Wilson R.K."/>
        </authorList>
    </citation>
    <scope>NUCLEOTIDE SEQUENCE [LARGE SCALE GENOMIC DNA]</scope>
    <source>
        <strain evidence="8">cv. B73</strain>
    </source>
</reference>
<protein>
    <recommendedName>
        <fullName evidence="6">WPP domain-containing protein</fullName>
    </recommendedName>
</protein>
<dbReference type="Gramene" id="Zm00001eb170130_T001">
    <property type="protein sequence ID" value="Zm00001eb170130_P001"/>
    <property type="gene ID" value="Zm00001eb170130"/>
</dbReference>
<dbReference type="EnsemblPlants" id="Zm00001eb388930_T001">
    <property type="protein sequence ID" value="Zm00001eb388930_P001"/>
    <property type="gene ID" value="Zm00001eb388930"/>
</dbReference>
<organism evidence="7 8">
    <name type="scientific">Zea mays</name>
    <name type="common">Maize</name>
    <dbReference type="NCBI Taxonomy" id="4577"/>
    <lineage>
        <taxon>Eukaryota</taxon>
        <taxon>Viridiplantae</taxon>
        <taxon>Streptophyta</taxon>
        <taxon>Embryophyta</taxon>
        <taxon>Tracheophyta</taxon>
        <taxon>Spermatophyta</taxon>
        <taxon>Magnoliopsida</taxon>
        <taxon>Liliopsida</taxon>
        <taxon>Poales</taxon>
        <taxon>Poaceae</taxon>
        <taxon>PACMAD clade</taxon>
        <taxon>Panicoideae</taxon>
        <taxon>Andropogonodae</taxon>
        <taxon>Andropogoneae</taxon>
        <taxon>Tripsacinae</taxon>
        <taxon>Zea</taxon>
    </lineage>
</organism>
<dbReference type="PANTHER" id="PTHR34362:SF12">
    <property type="entry name" value="OS10G0337700 PROTEIN"/>
    <property type="match status" value="1"/>
</dbReference>
<proteinExistence type="predicted"/>
<accession>A0A804R4X2</accession>
<reference evidence="7" key="3">
    <citation type="submission" date="2021-05" db="UniProtKB">
        <authorList>
            <consortium name="EnsemblPlants"/>
        </authorList>
    </citation>
    <scope>IDENTIFICATION</scope>
    <source>
        <strain evidence="7">cv. B73</strain>
    </source>
</reference>
<dbReference type="GO" id="GO:0000278">
    <property type="term" value="P:mitotic cell cycle"/>
    <property type="evidence" value="ECO:0007669"/>
    <property type="project" value="InterPro"/>
</dbReference>
<evidence type="ECO:0000256" key="4">
    <source>
        <dbReference type="ARBA" id="ARBA00023242"/>
    </source>
</evidence>
<evidence type="ECO:0000313" key="8">
    <source>
        <dbReference type="Proteomes" id="UP000007305"/>
    </source>
</evidence>
<keyword evidence="8" id="KW-1185">Reference proteome</keyword>
<keyword evidence="4" id="KW-0539">Nucleus</keyword>
<evidence type="ECO:0000256" key="5">
    <source>
        <dbReference type="SAM" id="MobiDB-lite"/>
    </source>
</evidence>
<dbReference type="Pfam" id="PF13943">
    <property type="entry name" value="WPP"/>
    <property type="match status" value="1"/>
</dbReference>
<feature type="region of interest" description="Disordered" evidence="5">
    <location>
        <begin position="1"/>
        <end position="37"/>
    </location>
</feature>
<dbReference type="EnsemblPlants" id="Zm00001eb170130_T001">
    <property type="protein sequence ID" value="Zm00001eb170130_P001"/>
    <property type="gene ID" value="Zm00001eb170130"/>
</dbReference>
<evidence type="ECO:0000259" key="6">
    <source>
        <dbReference type="Pfam" id="PF13943"/>
    </source>
</evidence>
<dbReference type="GO" id="GO:0005737">
    <property type="term" value="C:cytoplasm"/>
    <property type="evidence" value="ECO:0007669"/>
    <property type="project" value="UniProtKB-SubCell"/>
</dbReference>
<dbReference type="GO" id="GO:0005634">
    <property type="term" value="C:nucleus"/>
    <property type="evidence" value="ECO:0007669"/>
    <property type="project" value="UniProtKB-SubCell"/>
</dbReference>
<dbReference type="AlphaFoldDB" id="A0A804R4X2"/>
<evidence type="ECO:0000256" key="3">
    <source>
        <dbReference type="ARBA" id="ARBA00022490"/>
    </source>
</evidence>
<dbReference type="Gramene" id="Zm00001eb388930_T001">
    <property type="protein sequence ID" value="Zm00001eb388930_P001"/>
    <property type="gene ID" value="Zm00001eb388930"/>
</dbReference>